<reference evidence="8 9" key="1">
    <citation type="submission" date="2024-04" db="EMBL/GenBank/DDBJ databases">
        <title>Tritrichomonas musculus Genome.</title>
        <authorList>
            <person name="Alves-Ferreira E."/>
            <person name="Grigg M."/>
            <person name="Lorenzi H."/>
            <person name="Galac M."/>
        </authorList>
    </citation>
    <scope>NUCLEOTIDE SEQUENCE [LARGE SCALE GENOMIC DNA]</scope>
    <source>
        <strain evidence="8 9">EAF2021</strain>
    </source>
</reference>
<dbReference type="InterPro" id="IPR013260">
    <property type="entry name" value="mRNA_splic_SYF2"/>
</dbReference>
<evidence type="ECO:0000256" key="2">
    <source>
        <dbReference type="ARBA" id="ARBA00010028"/>
    </source>
</evidence>
<comment type="function">
    <text evidence="7">Involved in pre-mRNA splicing.</text>
</comment>
<keyword evidence="9" id="KW-1185">Reference proteome</keyword>
<evidence type="ECO:0000256" key="4">
    <source>
        <dbReference type="ARBA" id="ARBA00022728"/>
    </source>
</evidence>
<name>A0ABR2KKX6_9EUKA</name>
<evidence type="ECO:0000256" key="5">
    <source>
        <dbReference type="ARBA" id="ARBA00023187"/>
    </source>
</evidence>
<evidence type="ECO:0000256" key="6">
    <source>
        <dbReference type="ARBA" id="ARBA00023242"/>
    </source>
</evidence>
<dbReference type="PANTHER" id="PTHR13264">
    <property type="entry name" value="GCIP-INTERACTING PROTEIN P29"/>
    <property type="match status" value="1"/>
</dbReference>
<evidence type="ECO:0000256" key="1">
    <source>
        <dbReference type="ARBA" id="ARBA00004123"/>
    </source>
</evidence>
<keyword evidence="3 7" id="KW-0507">mRNA processing</keyword>
<comment type="caution">
    <text evidence="8">The sequence shown here is derived from an EMBL/GenBank/DDBJ whole genome shotgun (WGS) entry which is preliminary data.</text>
</comment>
<comment type="similarity">
    <text evidence="2 7">Belongs to the SYF2 family.</text>
</comment>
<dbReference type="PANTHER" id="PTHR13264:SF5">
    <property type="entry name" value="PRE-MRNA-SPLICING FACTOR SYF2"/>
    <property type="match status" value="1"/>
</dbReference>
<dbReference type="EMBL" id="JAPFFF010000004">
    <property type="protein sequence ID" value="KAK8891790.1"/>
    <property type="molecule type" value="Genomic_DNA"/>
</dbReference>
<comment type="subcellular location">
    <subcellularLocation>
        <location evidence="1 7">Nucleus</location>
    </subcellularLocation>
</comment>
<keyword evidence="4 7" id="KW-0747">Spliceosome</keyword>
<sequence length="180" mass="21379">MDKEEMLRRIQMRINQARSINNQAASEEIAKEHQIKKAEVVKDDLFKIPTYLLRRNGPSNAGPTSEDHLYDPDVSNYLREIRKIPKSVYQDYLDRKRRGEAASEGYRPRDEIINSYAERLISKQQKRQDRNKRAMNYDISGKYSVDFINDKNKRFNRKLAREYNSYTEDIRLNMERGGNV</sequence>
<protein>
    <recommendedName>
        <fullName evidence="7">Pre-mRNA-splicing factor SYF2</fullName>
    </recommendedName>
</protein>
<comment type="subunit">
    <text evidence="7">May be part of a spliceosome complex.</text>
</comment>
<gene>
    <name evidence="8" type="ORF">M9Y10_029010</name>
</gene>
<evidence type="ECO:0000256" key="3">
    <source>
        <dbReference type="ARBA" id="ARBA00022664"/>
    </source>
</evidence>
<dbReference type="Pfam" id="PF08231">
    <property type="entry name" value="SYF2"/>
    <property type="match status" value="1"/>
</dbReference>
<keyword evidence="5 7" id="KW-0508">mRNA splicing</keyword>
<dbReference type="Proteomes" id="UP001470230">
    <property type="component" value="Unassembled WGS sequence"/>
</dbReference>
<keyword evidence="6 7" id="KW-0539">Nucleus</keyword>
<proteinExistence type="inferred from homology"/>
<accession>A0ABR2KKX6</accession>
<evidence type="ECO:0000313" key="9">
    <source>
        <dbReference type="Proteomes" id="UP001470230"/>
    </source>
</evidence>
<evidence type="ECO:0000313" key="8">
    <source>
        <dbReference type="EMBL" id="KAK8891790.1"/>
    </source>
</evidence>
<evidence type="ECO:0000256" key="7">
    <source>
        <dbReference type="RuleBase" id="RU367148"/>
    </source>
</evidence>
<organism evidence="8 9">
    <name type="scientific">Tritrichomonas musculus</name>
    <dbReference type="NCBI Taxonomy" id="1915356"/>
    <lineage>
        <taxon>Eukaryota</taxon>
        <taxon>Metamonada</taxon>
        <taxon>Parabasalia</taxon>
        <taxon>Tritrichomonadida</taxon>
        <taxon>Tritrichomonadidae</taxon>
        <taxon>Tritrichomonas</taxon>
    </lineage>
</organism>